<evidence type="ECO:0000313" key="2">
    <source>
        <dbReference type="Proteomes" id="UP000247973"/>
    </source>
</evidence>
<accession>A0A2V3PK70</accession>
<keyword evidence="2" id="KW-1185">Reference proteome</keyword>
<reference evidence="1 2" key="1">
    <citation type="submission" date="2018-03" db="EMBL/GenBank/DDBJ databases">
        <title>Genomic Encyclopedia of Archaeal and Bacterial Type Strains, Phase II (KMG-II): from individual species to whole genera.</title>
        <authorList>
            <person name="Goeker M."/>
        </authorList>
    </citation>
    <scope>NUCLEOTIDE SEQUENCE [LARGE SCALE GENOMIC DNA]</scope>
    <source>
        <strain evidence="1 2">DSM 100214</strain>
    </source>
</reference>
<sequence>MVVLPAETIKRSQTLNIELNSYTVFNYKLIFFSNFNRDRLKNTIRQNPLFPKSGECH</sequence>
<proteinExistence type="predicted"/>
<dbReference type="EMBL" id="QICL01000051">
    <property type="protein sequence ID" value="PXV58116.1"/>
    <property type="molecule type" value="Genomic_DNA"/>
</dbReference>
<evidence type="ECO:0000313" key="1">
    <source>
        <dbReference type="EMBL" id="PXV58116.1"/>
    </source>
</evidence>
<name>A0A2V3PK70_9BACT</name>
<organism evidence="1 2">
    <name type="scientific">Dysgonomonas alginatilytica</name>
    <dbReference type="NCBI Taxonomy" id="1605892"/>
    <lineage>
        <taxon>Bacteria</taxon>
        <taxon>Pseudomonadati</taxon>
        <taxon>Bacteroidota</taxon>
        <taxon>Bacteroidia</taxon>
        <taxon>Bacteroidales</taxon>
        <taxon>Dysgonomonadaceae</taxon>
        <taxon>Dysgonomonas</taxon>
    </lineage>
</organism>
<dbReference type="Proteomes" id="UP000247973">
    <property type="component" value="Unassembled WGS sequence"/>
</dbReference>
<comment type="caution">
    <text evidence="1">The sequence shown here is derived from an EMBL/GenBank/DDBJ whole genome shotgun (WGS) entry which is preliminary data.</text>
</comment>
<gene>
    <name evidence="1" type="ORF">CLV62_15111</name>
</gene>
<protein>
    <submittedName>
        <fullName evidence="1">Uncharacterized protein</fullName>
    </submittedName>
</protein>
<dbReference type="AlphaFoldDB" id="A0A2V3PK70"/>